<feature type="region of interest" description="Disordered" evidence="1">
    <location>
        <begin position="57"/>
        <end position="88"/>
    </location>
</feature>
<feature type="region of interest" description="Disordered" evidence="1">
    <location>
        <begin position="18"/>
        <end position="45"/>
    </location>
</feature>
<reference evidence="2 3" key="1">
    <citation type="submission" date="2022-11" db="EMBL/GenBank/DDBJ databases">
        <title>Whole genome sequence of Eschrichtius robustus ER-17-0199.</title>
        <authorList>
            <person name="Bruniche-Olsen A."/>
            <person name="Black A.N."/>
            <person name="Fields C.J."/>
            <person name="Walden K."/>
            <person name="Dewoody J.A."/>
        </authorList>
    </citation>
    <scope>NUCLEOTIDE SEQUENCE [LARGE SCALE GENOMIC DNA]</scope>
    <source>
        <strain evidence="2">ER-17-0199</strain>
        <tissue evidence="2">Blubber</tissue>
    </source>
</reference>
<organism evidence="2 3">
    <name type="scientific">Eschrichtius robustus</name>
    <name type="common">California gray whale</name>
    <name type="synonym">Eschrichtius gibbosus</name>
    <dbReference type="NCBI Taxonomy" id="9764"/>
    <lineage>
        <taxon>Eukaryota</taxon>
        <taxon>Metazoa</taxon>
        <taxon>Chordata</taxon>
        <taxon>Craniata</taxon>
        <taxon>Vertebrata</taxon>
        <taxon>Euteleostomi</taxon>
        <taxon>Mammalia</taxon>
        <taxon>Eutheria</taxon>
        <taxon>Laurasiatheria</taxon>
        <taxon>Artiodactyla</taxon>
        <taxon>Whippomorpha</taxon>
        <taxon>Cetacea</taxon>
        <taxon>Mysticeti</taxon>
        <taxon>Eschrichtiidae</taxon>
        <taxon>Eschrichtius</taxon>
    </lineage>
</organism>
<feature type="compositionally biased region" description="Polar residues" evidence="1">
    <location>
        <begin position="74"/>
        <end position="88"/>
    </location>
</feature>
<sequence length="127" mass="13588">MATELLCPDSMPCHNQQVNCASTQNPEPQQPDELIPDHAGGNSDSAAKLTLLRGRVRSSSVPAERDLQACGDATLNSESNGGTGNSDVPASYSLLGDCELSRQIGAQLKLLPMNDQIRELQTIIRDK</sequence>
<dbReference type="AlphaFoldDB" id="A0AB34GBD6"/>
<accession>A0AB34GBD6</accession>
<evidence type="ECO:0000313" key="2">
    <source>
        <dbReference type="EMBL" id="KAJ8777001.1"/>
    </source>
</evidence>
<comment type="caution">
    <text evidence="2">The sequence shown here is derived from an EMBL/GenBank/DDBJ whole genome shotgun (WGS) entry which is preliminary data.</text>
</comment>
<evidence type="ECO:0000256" key="1">
    <source>
        <dbReference type="SAM" id="MobiDB-lite"/>
    </source>
</evidence>
<protein>
    <recommendedName>
        <fullName evidence="4">Uracil phosphoribosyltransferase</fullName>
    </recommendedName>
</protein>
<evidence type="ECO:0008006" key="4">
    <source>
        <dbReference type="Google" id="ProtNLM"/>
    </source>
</evidence>
<gene>
    <name evidence="2" type="ORF">J1605_014931</name>
</gene>
<keyword evidence="3" id="KW-1185">Reference proteome</keyword>
<evidence type="ECO:0000313" key="3">
    <source>
        <dbReference type="Proteomes" id="UP001159641"/>
    </source>
</evidence>
<proteinExistence type="predicted"/>
<dbReference type="Proteomes" id="UP001159641">
    <property type="component" value="Unassembled WGS sequence"/>
</dbReference>
<name>A0AB34GBD6_ESCRO</name>
<dbReference type="EMBL" id="JAIQCJ010002322">
    <property type="protein sequence ID" value="KAJ8777001.1"/>
    <property type="molecule type" value="Genomic_DNA"/>
</dbReference>
<feature type="compositionally biased region" description="Polar residues" evidence="1">
    <location>
        <begin position="18"/>
        <end position="27"/>
    </location>
</feature>